<accession>A0A2A4JSX1</accession>
<feature type="domain" description="FP protein C-terminal" evidence="4">
    <location>
        <begin position="278"/>
        <end position="330"/>
    </location>
</feature>
<protein>
    <recommendedName>
        <fullName evidence="6">L1 transposable element RRM domain-containing protein</fullName>
    </recommendedName>
</protein>
<evidence type="ECO:0000256" key="2">
    <source>
        <dbReference type="SAM" id="MobiDB-lite"/>
    </source>
</evidence>
<dbReference type="InterPro" id="IPR004244">
    <property type="entry name" value="Transposase_22"/>
</dbReference>
<feature type="coiled-coil region" evidence="1">
    <location>
        <begin position="70"/>
        <end position="97"/>
    </location>
</feature>
<comment type="caution">
    <text evidence="5">The sequence shown here is derived from an EMBL/GenBank/DDBJ whole genome shotgun (WGS) entry which is preliminary data.</text>
</comment>
<evidence type="ECO:0000259" key="4">
    <source>
        <dbReference type="Pfam" id="PF25298"/>
    </source>
</evidence>
<name>A0A2A4JSX1_HELVI</name>
<evidence type="ECO:0000313" key="5">
    <source>
        <dbReference type="EMBL" id="PCG75137.1"/>
    </source>
</evidence>
<reference evidence="5" key="1">
    <citation type="submission" date="2017-09" db="EMBL/GenBank/DDBJ databases">
        <title>Contemporary evolution of a Lepidopteran species, Heliothis virescens, in response to modern agricultural practices.</title>
        <authorList>
            <person name="Fritz M.L."/>
            <person name="Deyonke A.M."/>
            <person name="Papanicolaou A."/>
            <person name="Micinski S."/>
            <person name="Westbrook J."/>
            <person name="Gould F."/>
        </authorList>
    </citation>
    <scope>NUCLEOTIDE SEQUENCE [LARGE SCALE GENOMIC DNA]</scope>
    <source>
        <strain evidence="5">HvINT-</strain>
        <tissue evidence="5">Whole body</tissue>
    </source>
</reference>
<evidence type="ECO:0008006" key="6">
    <source>
        <dbReference type="Google" id="ProtNLM"/>
    </source>
</evidence>
<evidence type="ECO:0000256" key="1">
    <source>
        <dbReference type="SAM" id="Coils"/>
    </source>
</evidence>
<feature type="domain" description="FP protein N-terminal" evidence="3">
    <location>
        <begin position="183"/>
        <end position="265"/>
    </location>
</feature>
<dbReference type="PANTHER" id="PTHR11505">
    <property type="entry name" value="L1 TRANSPOSABLE ELEMENT-RELATED"/>
    <property type="match status" value="1"/>
</dbReference>
<dbReference type="Gene3D" id="1.20.1480.30">
    <property type="entry name" value="Designed four-helix bundle protein"/>
    <property type="match status" value="1"/>
</dbReference>
<dbReference type="EMBL" id="NWSH01000633">
    <property type="protein sequence ID" value="PCG75137.1"/>
    <property type="molecule type" value="Genomic_DNA"/>
</dbReference>
<evidence type="ECO:0000259" key="3">
    <source>
        <dbReference type="Pfam" id="PF03258"/>
    </source>
</evidence>
<dbReference type="Gene3D" id="3.30.70.1820">
    <property type="entry name" value="L1 transposable element, RRM domain"/>
    <property type="match status" value="1"/>
</dbReference>
<feature type="region of interest" description="Disordered" evidence="2">
    <location>
        <begin position="1"/>
        <end position="44"/>
    </location>
</feature>
<dbReference type="Pfam" id="PF25298">
    <property type="entry name" value="Baculo_FP_2nd"/>
    <property type="match status" value="1"/>
</dbReference>
<feature type="coiled-coil region" evidence="1">
    <location>
        <begin position="150"/>
        <end position="177"/>
    </location>
</feature>
<dbReference type="InterPro" id="IPR004941">
    <property type="entry name" value="FP_N"/>
</dbReference>
<proteinExistence type="predicted"/>
<sequence length="330" mass="38570">MSESPNARASSAPDISDLTVDDTAEDFRVNSNRRNPKRGHNDEFTHTFEDFTTRIMTSLNEWKTDFGKKISQINTTLKNLNENTQEMKTEVISIRKELSVLKETVCKLESRQTEAERDITSLKNSMQHHSDEYDDIAKKLEIQSKEIKDLYQLKKELDEVKVQNRQLRTDINASEQRDRLLNIEIVGIPELENENLNEIMSKIGNYTEIDMTSDDILQVNRVTAKFKVHGRPRNIVVKLRNRQLKDNIISQARKRRLSTKDLNIQGSVIPIYINEHLTPYNKNLLKKTKEIAKIKEYQYVWTKNCRIHVRKAVTIPAMFISDEEDLRKIV</sequence>
<organism evidence="5">
    <name type="scientific">Heliothis virescens</name>
    <name type="common">Tobacco budworm moth</name>
    <dbReference type="NCBI Taxonomy" id="7102"/>
    <lineage>
        <taxon>Eukaryota</taxon>
        <taxon>Metazoa</taxon>
        <taxon>Ecdysozoa</taxon>
        <taxon>Arthropoda</taxon>
        <taxon>Hexapoda</taxon>
        <taxon>Insecta</taxon>
        <taxon>Pterygota</taxon>
        <taxon>Neoptera</taxon>
        <taxon>Endopterygota</taxon>
        <taxon>Lepidoptera</taxon>
        <taxon>Glossata</taxon>
        <taxon>Ditrysia</taxon>
        <taxon>Noctuoidea</taxon>
        <taxon>Noctuidae</taxon>
        <taxon>Heliothinae</taxon>
        <taxon>Heliothis</taxon>
    </lineage>
</organism>
<dbReference type="InterPro" id="IPR057251">
    <property type="entry name" value="FP_C"/>
</dbReference>
<keyword evidence="1" id="KW-0175">Coiled coil</keyword>
<dbReference type="AlphaFoldDB" id="A0A2A4JSX1"/>
<gene>
    <name evidence="5" type="ORF">B5V51_12176</name>
</gene>
<dbReference type="Pfam" id="PF03258">
    <property type="entry name" value="Baculo_FP"/>
    <property type="match status" value="1"/>
</dbReference>